<dbReference type="PANTHER" id="PTHR42734">
    <property type="entry name" value="METAL TRANSPORT SYSTEM ATP-BINDING PROTEIN TM_0124-RELATED"/>
    <property type="match status" value="1"/>
</dbReference>
<dbReference type="InterPro" id="IPR003439">
    <property type="entry name" value="ABC_transporter-like_ATP-bd"/>
</dbReference>
<dbReference type="PROSITE" id="PS50893">
    <property type="entry name" value="ABC_TRANSPORTER_2"/>
    <property type="match status" value="1"/>
</dbReference>
<keyword evidence="6" id="KW-1185">Reference proteome</keyword>
<dbReference type="GO" id="GO:0016887">
    <property type="term" value="F:ATP hydrolysis activity"/>
    <property type="evidence" value="ECO:0007669"/>
    <property type="project" value="InterPro"/>
</dbReference>
<organism evidence="5 6">
    <name type="scientific">Lutibacter agarilyticus</name>
    <dbReference type="NCBI Taxonomy" id="1109740"/>
    <lineage>
        <taxon>Bacteria</taxon>
        <taxon>Pseudomonadati</taxon>
        <taxon>Bacteroidota</taxon>
        <taxon>Flavobacteriia</taxon>
        <taxon>Flavobacteriales</taxon>
        <taxon>Flavobacteriaceae</taxon>
        <taxon>Lutibacter</taxon>
    </lineage>
</organism>
<dbReference type="RefSeq" id="WP_089381908.1">
    <property type="nucleotide sequence ID" value="NZ_FZNT01000006.1"/>
</dbReference>
<evidence type="ECO:0000256" key="2">
    <source>
        <dbReference type="ARBA" id="ARBA00022741"/>
    </source>
</evidence>
<evidence type="ECO:0000256" key="3">
    <source>
        <dbReference type="ARBA" id="ARBA00022840"/>
    </source>
</evidence>
<dbReference type="CDD" id="cd03214">
    <property type="entry name" value="ABC_Iron-Siderophores_B12_Hemin"/>
    <property type="match status" value="1"/>
</dbReference>
<keyword evidence="2" id="KW-0547">Nucleotide-binding</keyword>
<gene>
    <name evidence="5" type="ORF">SAMN06265371_106150</name>
</gene>
<keyword evidence="1" id="KW-0813">Transport</keyword>
<dbReference type="InterPro" id="IPR003593">
    <property type="entry name" value="AAA+_ATPase"/>
</dbReference>
<evidence type="ECO:0000313" key="6">
    <source>
        <dbReference type="Proteomes" id="UP000198384"/>
    </source>
</evidence>
<reference evidence="5 6" key="1">
    <citation type="submission" date="2017-06" db="EMBL/GenBank/DDBJ databases">
        <authorList>
            <person name="Kim H.J."/>
            <person name="Triplett B.A."/>
        </authorList>
    </citation>
    <scope>NUCLEOTIDE SEQUENCE [LARGE SCALE GENOMIC DNA]</scope>
    <source>
        <strain evidence="5 6">DSM 29150</strain>
    </source>
</reference>
<feature type="domain" description="ABC transporter" evidence="4">
    <location>
        <begin position="9"/>
        <end position="249"/>
    </location>
</feature>
<dbReference type="SMART" id="SM00382">
    <property type="entry name" value="AAA"/>
    <property type="match status" value="1"/>
</dbReference>
<dbReference type="Pfam" id="PF00005">
    <property type="entry name" value="ABC_tran"/>
    <property type="match status" value="1"/>
</dbReference>
<evidence type="ECO:0000256" key="1">
    <source>
        <dbReference type="ARBA" id="ARBA00022448"/>
    </source>
</evidence>
<evidence type="ECO:0000313" key="5">
    <source>
        <dbReference type="EMBL" id="SNR59692.1"/>
    </source>
</evidence>
<accession>A0A238XLZ1</accession>
<dbReference type="PANTHER" id="PTHR42734:SF21">
    <property type="entry name" value="IRON ABC TRANSPORTER, ATP-BINDING PROTEIN"/>
    <property type="match status" value="1"/>
</dbReference>
<dbReference type="GO" id="GO:0005524">
    <property type="term" value="F:ATP binding"/>
    <property type="evidence" value="ECO:0007669"/>
    <property type="project" value="UniProtKB-KW"/>
</dbReference>
<proteinExistence type="predicted"/>
<dbReference type="OrthoDB" id="9787851at2"/>
<dbReference type="InterPro" id="IPR050153">
    <property type="entry name" value="Metal_Ion_Import_ABC"/>
</dbReference>
<dbReference type="SUPFAM" id="SSF52540">
    <property type="entry name" value="P-loop containing nucleoside triphosphate hydrolases"/>
    <property type="match status" value="1"/>
</dbReference>
<sequence length="264" mass="29192">MKQVTNPIIKTANLSIGYSSKKGINTIASNLNINLESGNLVCLLGKNGIGKSTLLRTITKVQPALEGDVLIDNAYLETFTNHSLAKTLSLVLTERLPDTSLTVYELVALGRQPFTNWIGYLTTNDLEIIQASFEKTNTQHLMNAKCHELSDGQLQKVLIARALAQDTPIIVLDEPTAHLDLHHTINTFTLLKKLAKDFNKTIIVSTHEINLALQIADALWLMTPTKFIAGTTAELISNNDLNLLFDSELISFNKTLKQFTINHS</sequence>
<dbReference type="EMBL" id="FZNT01000006">
    <property type="protein sequence ID" value="SNR59692.1"/>
    <property type="molecule type" value="Genomic_DNA"/>
</dbReference>
<dbReference type="Proteomes" id="UP000198384">
    <property type="component" value="Unassembled WGS sequence"/>
</dbReference>
<evidence type="ECO:0000259" key="4">
    <source>
        <dbReference type="PROSITE" id="PS50893"/>
    </source>
</evidence>
<dbReference type="AlphaFoldDB" id="A0A238XLZ1"/>
<name>A0A238XLZ1_9FLAO</name>
<keyword evidence="3 5" id="KW-0067">ATP-binding</keyword>
<protein>
    <submittedName>
        <fullName evidence="5">Iron complex transport system ATP-binding protein</fullName>
    </submittedName>
</protein>
<dbReference type="Gene3D" id="3.40.50.300">
    <property type="entry name" value="P-loop containing nucleotide triphosphate hydrolases"/>
    <property type="match status" value="1"/>
</dbReference>
<dbReference type="InterPro" id="IPR027417">
    <property type="entry name" value="P-loop_NTPase"/>
</dbReference>